<feature type="domain" description="Porin" evidence="1">
    <location>
        <begin position="22"/>
        <end position="108"/>
    </location>
</feature>
<dbReference type="Proteomes" id="UP000242951">
    <property type="component" value="Unassembled WGS sequence"/>
</dbReference>
<protein>
    <submittedName>
        <fullName evidence="2">Outer membrane protein (Porin)</fullName>
    </submittedName>
</protein>
<dbReference type="EMBL" id="LELG01000144">
    <property type="protein sequence ID" value="KMQ80166.1"/>
    <property type="molecule type" value="Genomic_DNA"/>
</dbReference>
<comment type="caution">
    <text evidence="2">The sequence shown here is derived from an EMBL/GenBank/DDBJ whole genome shotgun (WGS) entry which is preliminary data.</text>
</comment>
<organism evidence="2 3">
    <name type="scientific">Candidatus Burkholderia pumila</name>
    <dbReference type="NCBI Taxonomy" id="1090375"/>
    <lineage>
        <taxon>Bacteria</taxon>
        <taxon>Pseudomonadati</taxon>
        <taxon>Pseudomonadota</taxon>
        <taxon>Betaproteobacteria</taxon>
        <taxon>Burkholderiales</taxon>
        <taxon>Burkholderiaceae</taxon>
        <taxon>Burkholderia</taxon>
    </lineage>
</organism>
<dbReference type="InterPro" id="IPR033900">
    <property type="entry name" value="Gram_neg_porin_domain"/>
</dbReference>
<dbReference type="Gene3D" id="2.40.160.10">
    <property type="entry name" value="Porin"/>
    <property type="match status" value="1"/>
</dbReference>
<evidence type="ECO:0000259" key="1">
    <source>
        <dbReference type="Pfam" id="PF13609"/>
    </source>
</evidence>
<name>A0ABR5HL99_9BURK</name>
<proteinExistence type="predicted"/>
<evidence type="ECO:0000313" key="3">
    <source>
        <dbReference type="Proteomes" id="UP000242951"/>
    </source>
</evidence>
<dbReference type="SUPFAM" id="SSF56935">
    <property type="entry name" value="Porins"/>
    <property type="match status" value="1"/>
</dbReference>
<reference evidence="2 3" key="1">
    <citation type="submission" date="2015-06" db="EMBL/GenBank/DDBJ databases">
        <title>Comparative genomics of Burkholderia leaf nodule symbionts.</title>
        <authorList>
            <person name="Carlier A."/>
            <person name="Eberl L."/>
            <person name="Pinto-Carbo M."/>
        </authorList>
    </citation>
    <scope>NUCLEOTIDE SEQUENCE [LARGE SCALE GENOMIC DNA]</scope>
    <source>
        <strain evidence="2 3">UZHbot3</strain>
    </source>
</reference>
<dbReference type="InterPro" id="IPR023614">
    <property type="entry name" value="Porin_dom_sf"/>
</dbReference>
<sequence>MRRGVHVRKYPVTAGVIGPQVSVRNWGAGARYQMGLLLVSALFVTVKNNANGASVIEGSAGASWLIRLNVSLSASYGYMKGNEVLANNHAHQFGLTGDYFLSKRTTVYPMTVYQQAPSVAR</sequence>
<accession>A0ABR5HL99</accession>
<gene>
    <name evidence="2" type="ORF">BPMI_02900</name>
</gene>
<evidence type="ECO:0000313" key="2">
    <source>
        <dbReference type="EMBL" id="KMQ80166.1"/>
    </source>
</evidence>
<dbReference type="Pfam" id="PF13609">
    <property type="entry name" value="Porin_4"/>
    <property type="match status" value="1"/>
</dbReference>
<keyword evidence="3" id="KW-1185">Reference proteome</keyword>